<dbReference type="SUPFAM" id="SSF50249">
    <property type="entry name" value="Nucleic acid-binding proteins"/>
    <property type="match status" value="3"/>
</dbReference>
<dbReference type="CDD" id="cd09862">
    <property type="entry name" value="PIN_Rrp44-like"/>
    <property type="match status" value="1"/>
</dbReference>
<keyword evidence="16" id="KW-1185">Reference proteome</keyword>
<dbReference type="InterPro" id="IPR050180">
    <property type="entry name" value="RNR_Ribonuclease"/>
</dbReference>
<dbReference type="SMART" id="SM00670">
    <property type="entry name" value="PINc"/>
    <property type="match status" value="1"/>
</dbReference>
<dbReference type="Pfam" id="PF00773">
    <property type="entry name" value="RNB"/>
    <property type="match status" value="1"/>
</dbReference>
<accession>A0A1R0GM48</accession>
<gene>
    <name evidence="15" type="ORF">AYI68_g8009</name>
</gene>
<keyword evidence="6" id="KW-0271">Exosome</keyword>
<keyword evidence="4" id="KW-0540">Nuclease</keyword>
<keyword evidence="9" id="KW-0539">Nucleus</keyword>
<evidence type="ECO:0000256" key="8">
    <source>
        <dbReference type="ARBA" id="ARBA00022884"/>
    </source>
</evidence>
<dbReference type="Gene3D" id="2.40.50.700">
    <property type="match status" value="1"/>
</dbReference>
<evidence type="ECO:0000259" key="13">
    <source>
        <dbReference type="SMART" id="SM00670"/>
    </source>
</evidence>
<evidence type="ECO:0000256" key="12">
    <source>
        <dbReference type="SAM" id="MobiDB-lite"/>
    </source>
</evidence>
<dbReference type="Gene3D" id="3.40.50.1010">
    <property type="entry name" value="5'-nuclease"/>
    <property type="match status" value="1"/>
</dbReference>
<evidence type="ECO:0000256" key="2">
    <source>
        <dbReference type="ARBA" id="ARBA00005785"/>
    </source>
</evidence>
<name>A0A1R0GM48_9FUNG</name>
<evidence type="ECO:0000313" key="15">
    <source>
        <dbReference type="EMBL" id="OLY77952.1"/>
    </source>
</evidence>
<dbReference type="GO" id="GO:0000176">
    <property type="term" value="C:nuclear exosome (RNase complex)"/>
    <property type="evidence" value="ECO:0007669"/>
    <property type="project" value="TreeGrafter"/>
</dbReference>
<dbReference type="GO" id="GO:0004519">
    <property type="term" value="F:endonuclease activity"/>
    <property type="evidence" value="ECO:0007669"/>
    <property type="project" value="TreeGrafter"/>
</dbReference>
<comment type="similarity">
    <text evidence="2 11">Belongs to the RNR ribonuclease family.</text>
</comment>
<keyword evidence="3" id="KW-0698">rRNA processing</keyword>
<evidence type="ECO:0000256" key="5">
    <source>
        <dbReference type="ARBA" id="ARBA00022801"/>
    </source>
</evidence>
<evidence type="ECO:0000313" key="16">
    <source>
        <dbReference type="Proteomes" id="UP000187455"/>
    </source>
</evidence>
<dbReference type="InterPro" id="IPR022966">
    <property type="entry name" value="RNase_II/R_CS"/>
</dbReference>
<dbReference type="Pfam" id="PF17849">
    <property type="entry name" value="OB_Dis3"/>
    <property type="match status" value="1"/>
</dbReference>
<dbReference type="InterPro" id="IPR002716">
    <property type="entry name" value="PIN_dom"/>
</dbReference>
<evidence type="ECO:0000259" key="14">
    <source>
        <dbReference type="SMART" id="SM00955"/>
    </source>
</evidence>
<comment type="caution">
    <text evidence="15">The sequence shown here is derived from an EMBL/GenBank/DDBJ whole genome shotgun (WGS) entry which is preliminary data.</text>
</comment>
<dbReference type="InterPro" id="IPR033770">
    <property type="entry name" value="RRP44_S1"/>
</dbReference>
<dbReference type="Proteomes" id="UP000187455">
    <property type="component" value="Unassembled WGS sequence"/>
</dbReference>
<feature type="compositionally biased region" description="Polar residues" evidence="12">
    <location>
        <begin position="343"/>
        <end position="358"/>
    </location>
</feature>
<keyword evidence="7 15" id="KW-0269">Exonuclease</keyword>
<evidence type="ECO:0000256" key="1">
    <source>
        <dbReference type="ARBA" id="ARBA00004123"/>
    </source>
</evidence>
<dbReference type="InterPro" id="IPR001900">
    <property type="entry name" value="RNase_II/R"/>
</dbReference>
<dbReference type="PROSITE" id="PS01175">
    <property type="entry name" value="RIBONUCLEASE_II"/>
    <property type="match status" value="1"/>
</dbReference>
<sequence>MLKNKSFVKKTRKGNVIRVVKEHYLRDDIHCGFRNCNVDSCVNSRRRILMLHDNDKINIESTEFKKITPLSLDLEDEENQEFQFLIPDTNEFINHIDIFEKPSIKDVIVLETVLDELKGNSLQTYNRVRSIIKDHGATRGYYVFSNEHSKDTFIDRLADETPNDRNDRAIRVASLWYKTHLKLFGIDVLLLTEDAGNRDKSKQMEINTSRMEDYLSAKDNSLELLDMLGNVSVEKDLGWAGYKPYLSKIQIEEGIKNGFFIQGTLKISPYNFLEGSIFGSIKKDDEEQVKILILGRENMNRAIEGDKIVVKLLPRSEWRKSPGELLIDEDEETVPAIPDGNPNIDQSVPETKITNSEPPNKRQKVISTEENLDQKPVEGDVDEIFGEPTATVVGVIRRNWRQYVTFLDPNMAKSSSAKALGTISSVYMLPMDRKIPKIRIRTRQAKELVGKRIVVALDSWPVDSRYPLGHFVRSLGDAGNRNTETDVLLLEHDVPYYEFSSNVLSDLPPEGADWIFNPERDGLTNGSRKDLRHIDVCSIDPPGCTDIDDALHCIKLPNGNFQVGVHIADVTQFVRPGSAIDTEAANRCTSVYLVEKRIDMLPLLLGTNLCSLMSNVERLAFSCIWELDSEANIINVDFFKSVINSRASLTYEEAQARIDDSSMQDNITLSIRNLNMLAKKLKVKRINAGALTLMSPEVRFKLENDSQDPLDVEMKQLKETNSLVEEFMLLANISVARQIYNSFKDKALLRRHPQPPQTNFDNLKAALSNLGIELKTDSSLDLANSLNFAILKTDSYFNTLVRILTTRCMLQAEYFCSGTIPESQYSHYGLATEIYTHFTSPIRRYADVMVHRLLALSIGYEKNSVLDSFDSEKMNDQCKMLNLRHRMAQKASIASIELFTNLFFKGKTVIQEGYITQILQNGFSVLIPHYGIEGIVYTSNEILTKDQNVSSILVYNKESNSLISPLDVSIHLQLFDKVKVLLHVDDKPVSANVSSMRRKISLRLIEPQIEGLSLTPLEREEIMPHLMKSKDLEHKEEEIIELIEKNKIDKIQSL</sequence>
<keyword evidence="5" id="KW-0378">Hydrolase</keyword>
<dbReference type="OrthoDB" id="372421at2759"/>
<keyword evidence="8" id="KW-0694">RNA-binding</keyword>
<dbReference type="Pfam" id="PF13638">
    <property type="entry name" value="PIN_4"/>
    <property type="match status" value="1"/>
</dbReference>
<feature type="region of interest" description="Disordered" evidence="12">
    <location>
        <begin position="332"/>
        <end position="373"/>
    </location>
</feature>
<reference evidence="15 16" key="1">
    <citation type="journal article" date="2016" name="Mol. Biol. Evol.">
        <title>Genome-Wide Survey of Gut Fungi (Harpellales) Reveals the First Horizontally Transferred Ubiquitin Gene from a Mosquito Host.</title>
        <authorList>
            <person name="Wang Y."/>
            <person name="White M.M."/>
            <person name="Kvist S."/>
            <person name="Moncalvo J.M."/>
        </authorList>
    </citation>
    <scope>NUCLEOTIDE SEQUENCE [LARGE SCALE GENOMIC DNA]</scope>
    <source>
        <strain evidence="15 16">ALG-7-W6</strain>
    </source>
</reference>
<dbReference type="InterPro" id="IPR041505">
    <property type="entry name" value="Dis3_CSD2"/>
</dbReference>
<dbReference type="Pfam" id="PF17216">
    <property type="entry name" value="Rrp44_CSD1"/>
    <property type="match status" value="1"/>
</dbReference>
<dbReference type="Pfam" id="PF17215">
    <property type="entry name" value="Rrp44_S1"/>
    <property type="match status" value="1"/>
</dbReference>
<evidence type="ECO:0000256" key="7">
    <source>
        <dbReference type="ARBA" id="ARBA00022839"/>
    </source>
</evidence>
<dbReference type="GO" id="GO:0016075">
    <property type="term" value="P:rRNA catabolic process"/>
    <property type="evidence" value="ECO:0007669"/>
    <property type="project" value="TreeGrafter"/>
</dbReference>
<dbReference type="FunFam" id="2.40.50.700:FF:000001">
    <property type="entry name" value="Exosome complex exonuclease exoribonuclease (Rrp44)"/>
    <property type="match status" value="1"/>
</dbReference>
<dbReference type="GO" id="GO:0000177">
    <property type="term" value="C:cytoplasmic exosome (RNase complex)"/>
    <property type="evidence" value="ECO:0007669"/>
    <property type="project" value="TreeGrafter"/>
</dbReference>
<dbReference type="GO" id="GO:0000175">
    <property type="term" value="F:3'-5'-RNA exonuclease activity"/>
    <property type="evidence" value="ECO:0007669"/>
    <property type="project" value="UniProtKB-ARBA"/>
</dbReference>
<proteinExistence type="inferred from homology"/>
<evidence type="ECO:0000256" key="3">
    <source>
        <dbReference type="ARBA" id="ARBA00022552"/>
    </source>
</evidence>
<dbReference type="InterPro" id="IPR012340">
    <property type="entry name" value="NA-bd_OB-fold"/>
</dbReference>
<evidence type="ECO:0000256" key="11">
    <source>
        <dbReference type="RuleBase" id="RU003901"/>
    </source>
</evidence>
<evidence type="ECO:0000256" key="4">
    <source>
        <dbReference type="ARBA" id="ARBA00022722"/>
    </source>
</evidence>
<dbReference type="SMART" id="SM00955">
    <property type="entry name" value="RNB"/>
    <property type="match status" value="1"/>
</dbReference>
<dbReference type="Gene3D" id="2.40.50.690">
    <property type="match status" value="1"/>
</dbReference>
<dbReference type="GO" id="GO:0003723">
    <property type="term" value="F:RNA binding"/>
    <property type="evidence" value="ECO:0007669"/>
    <property type="project" value="UniProtKB-KW"/>
</dbReference>
<dbReference type="PANTHER" id="PTHR23355">
    <property type="entry name" value="RIBONUCLEASE"/>
    <property type="match status" value="1"/>
</dbReference>
<protein>
    <recommendedName>
        <fullName evidence="10">Ribosomal RNA-processing protein 44</fullName>
    </recommendedName>
</protein>
<dbReference type="EMBL" id="LSSL01007540">
    <property type="protein sequence ID" value="OLY77952.1"/>
    <property type="molecule type" value="Genomic_DNA"/>
</dbReference>
<dbReference type="AlphaFoldDB" id="A0A1R0GM48"/>
<feature type="domain" description="RNB" evidence="14">
    <location>
        <begin position="528"/>
        <end position="860"/>
    </location>
</feature>
<dbReference type="InterPro" id="IPR033771">
    <property type="entry name" value="Rrp44_CSD1"/>
</dbReference>
<dbReference type="Gene3D" id="2.40.50.140">
    <property type="entry name" value="Nucleic acid-binding proteins"/>
    <property type="match status" value="1"/>
</dbReference>
<dbReference type="STRING" id="133383.A0A1R0GM48"/>
<dbReference type="GO" id="GO:0006364">
    <property type="term" value="P:rRNA processing"/>
    <property type="evidence" value="ECO:0007669"/>
    <property type="project" value="UniProtKB-KW"/>
</dbReference>
<dbReference type="PANTHER" id="PTHR23355:SF35">
    <property type="entry name" value="EXOSOME COMPLEX EXONUCLEASE RRP44"/>
    <property type="match status" value="1"/>
</dbReference>
<organism evidence="15 16">
    <name type="scientific">Smittium mucronatum</name>
    <dbReference type="NCBI Taxonomy" id="133383"/>
    <lineage>
        <taxon>Eukaryota</taxon>
        <taxon>Fungi</taxon>
        <taxon>Fungi incertae sedis</taxon>
        <taxon>Zoopagomycota</taxon>
        <taxon>Kickxellomycotina</taxon>
        <taxon>Harpellomycetes</taxon>
        <taxon>Harpellales</taxon>
        <taxon>Legeriomycetaceae</taxon>
        <taxon>Smittium</taxon>
    </lineage>
</organism>
<evidence type="ECO:0000256" key="9">
    <source>
        <dbReference type="ARBA" id="ARBA00023242"/>
    </source>
</evidence>
<feature type="domain" description="PIN" evidence="13">
    <location>
        <begin position="83"/>
        <end position="199"/>
    </location>
</feature>
<evidence type="ECO:0000256" key="6">
    <source>
        <dbReference type="ARBA" id="ARBA00022835"/>
    </source>
</evidence>
<comment type="subcellular location">
    <subcellularLocation>
        <location evidence="1">Nucleus</location>
    </subcellularLocation>
</comment>
<dbReference type="GO" id="GO:0071031">
    <property type="term" value="P:nuclear mRNA surveillance of mRNA 3'-end processing"/>
    <property type="evidence" value="ECO:0007669"/>
    <property type="project" value="TreeGrafter"/>
</dbReference>
<evidence type="ECO:0000256" key="10">
    <source>
        <dbReference type="ARBA" id="ARBA00077930"/>
    </source>
</evidence>